<dbReference type="InterPro" id="IPR015915">
    <property type="entry name" value="Kelch-typ_b-propeller"/>
</dbReference>
<protein>
    <submittedName>
        <fullName evidence="4">Kelch motif family protein</fullName>
    </submittedName>
</protein>
<dbReference type="Gene3D" id="2.120.10.80">
    <property type="entry name" value="Kelch-type beta propeller"/>
    <property type="match status" value="1"/>
</dbReference>
<dbReference type="SUPFAM" id="SSF50965">
    <property type="entry name" value="Galactose oxidase, central domain"/>
    <property type="match status" value="1"/>
</dbReference>
<dbReference type="Proteomes" id="UP000887540">
    <property type="component" value="Unplaced"/>
</dbReference>
<accession>A0A914BZ47</accession>
<dbReference type="AlphaFoldDB" id="A0A914BZ47"/>
<dbReference type="GO" id="GO:0032874">
    <property type="term" value="P:positive regulation of stress-activated MAPK cascade"/>
    <property type="evidence" value="ECO:0007669"/>
    <property type="project" value="TreeGrafter"/>
</dbReference>
<dbReference type="InterPro" id="IPR052125">
    <property type="entry name" value="KLHDC10"/>
</dbReference>
<name>A0A914BZ47_9BILA</name>
<evidence type="ECO:0000313" key="4">
    <source>
        <dbReference type="WBParaSite" id="ACRNAN_Path_1334.g5244.t1"/>
    </source>
</evidence>
<keyword evidence="1" id="KW-0880">Kelch repeat</keyword>
<sequence length="301" mass="34787">MAMTQEGKLYLTGGVNYNCYLSEIWVIDTKDEKFEWKMVEQVYNLKGRYTHDSILLDDKILLLGGGDGDCSIPFDKIDALDLKTQQLIQIQTLPDENHGYPHPRKFHSSVKNGNDVYIIGGWSDNNSTMRNTEENATIYDDVWKLSLIISELKKYYKWTKTLSNLKMPLFFHTSAITPEGCVYTFGGCIDAKSMYPSNKLQRFWIQPPELKQLAAFKLLTKNSHIIEEFKQREIKRLKADMWEQPSTSNQLKNGIRENNSVENVQGGDIEELPEEIEQNLRELLQTAPSPKIAKFEVPYFE</sequence>
<evidence type="ECO:0000313" key="3">
    <source>
        <dbReference type="Proteomes" id="UP000887540"/>
    </source>
</evidence>
<keyword evidence="3" id="KW-1185">Reference proteome</keyword>
<reference evidence="4" key="1">
    <citation type="submission" date="2022-11" db="UniProtKB">
        <authorList>
            <consortium name="WormBaseParasite"/>
        </authorList>
    </citation>
    <scope>IDENTIFICATION</scope>
</reference>
<dbReference type="InterPro" id="IPR011043">
    <property type="entry name" value="Gal_Oxase/kelch_b-propeller"/>
</dbReference>
<proteinExistence type="predicted"/>
<dbReference type="WBParaSite" id="ACRNAN_Path_1334.g5244.t1">
    <property type="protein sequence ID" value="ACRNAN_Path_1334.g5244.t1"/>
    <property type="gene ID" value="ACRNAN_Path_1334.g5244"/>
</dbReference>
<dbReference type="Pfam" id="PF24681">
    <property type="entry name" value="Kelch_KLHDC2_KLHL20_DRC7"/>
    <property type="match status" value="1"/>
</dbReference>
<keyword evidence="2" id="KW-0677">Repeat</keyword>
<dbReference type="PANTHER" id="PTHR46428">
    <property type="entry name" value="KELCH DOMAIN-CONTAINING PROTEIN 10"/>
    <property type="match status" value="1"/>
</dbReference>
<organism evidence="3 4">
    <name type="scientific">Acrobeloides nanus</name>
    <dbReference type="NCBI Taxonomy" id="290746"/>
    <lineage>
        <taxon>Eukaryota</taxon>
        <taxon>Metazoa</taxon>
        <taxon>Ecdysozoa</taxon>
        <taxon>Nematoda</taxon>
        <taxon>Chromadorea</taxon>
        <taxon>Rhabditida</taxon>
        <taxon>Tylenchina</taxon>
        <taxon>Cephalobomorpha</taxon>
        <taxon>Cephaloboidea</taxon>
        <taxon>Cephalobidae</taxon>
        <taxon>Acrobeloides</taxon>
    </lineage>
</organism>
<evidence type="ECO:0000256" key="1">
    <source>
        <dbReference type="ARBA" id="ARBA00022441"/>
    </source>
</evidence>
<dbReference type="PANTHER" id="PTHR46428:SF1">
    <property type="entry name" value="KELCH DOMAIN-CONTAINING PROTEIN 10"/>
    <property type="match status" value="1"/>
</dbReference>
<evidence type="ECO:0000256" key="2">
    <source>
        <dbReference type="ARBA" id="ARBA00022737"/>
    </source>
</evidence>